<evidence type="ECO:0000313" key="1">
    <source>
        <dbReference type="EMBL" id="MBS8260999.1"/>
    </source>
</evidence>
<evidence type="ECO:0000313" key="2">
    <source>
        <dbReference type="Proteomes" id="UP000705379"/>
    </source>
</evidence>
<reference evidence="1" key="1">
    <citation type="submission" date="2018-08" db="EMBL/GenBank/DDBJ databases">
        <authorList>
            <person name="Jin W."/>
            <person name="Wang H."/>
            <person name="Yang Y."/>
            <person name="Li M."/>
            <person name="Liu J."/>
        </authorList>
    </citation>
    <scope>NUCLEOTIDE SEQUENCE</scope>
    <source>
        <strain evidence="1">AESS21</strain>
    </source>
</reference>
<gene>
    <name evidence="1" type="ORF">DYI23_12275</name>
</gene>
<organism evidence="1 2">
    <name type="scientific">Roseibium polysiphoniae</name>
    <dbReference type="NCBI Taxonomy" id="2571221"/>
    <lineage>
        <taxon>Bacteria</taxon>
        <taxon>Pseudomonadati</taxon>
        <taxon>Pseudomonadota</taxon>
        <taxon>Alphaproteobacteria</taxon>
        <taxon>Hyphomicrobiales</taxon>
        <taxon>Stappiaceae</taxon>
        <taxon>Roseibium</taxon>
    </lineage>
</organism>
<accession>A0A944CDB1</accession>
<dbReference type="InterPro" id="IPR021848">
    <property type="entry name" value="HODM_asu-like"/>
</dbReference>
<comment type="caution">
    <text evidence="1">The sequence shown here is derived from an EMBL/GenBank/DDBJ whole genome shotgun (WGS) entry which is preliminary data.</text>
</comment>
<name>A0A944CDB1_9HYPH</name>
<dbReference type="EMBL" id="QTKU01000002">
    <property type="protein sequence ID" value="MBS8260999.1"/>
    <property type="molecule type" value="Genomic_DNA"/>
</dbReference>
<dbReference type="RefSeq" id="WP_213216411.1">
    <property type="nucleotide sequence ID" value="NZ_QTKU01000002.1"/>
</dbReference>
<reference evidence="1" key="2">
    <citation type="journal article" date="2021" name="Microorganisms">
        <title>Bacterial Dimethylsulfoniopropionate Biosynthesis in the East China Sea.</title>
        <authorList>
            <person name="Liu J."/>
            <person name="Zhang Y."/>
            <person name="Liu J."/>
            <person name="Zhong H."/>
            <person name="Williams B.T."/>
            <person name="Zheng Y."/>
            <person name="Curson A.R.J."/>
            <person name="Sun C."/>
            <person name="Sun H."/>
            <person name="Song D."/>
            <person name="Wagner Mackenzie B."/>
            <person name="Bermejo Martinez A."/>
            <person name="Todd J.D."/>
            <person name="Zhang X.H."/>
        </authorList>
    </citation>
    <scope>NUCLEOTIDE SEQUENCE</scope>
    <source>
        <strain evidence="1">AESS21</strain>
    </source>
</reference>
<sequence>MSFKHTPYDGSKQPFTVGLEPVAEAFWLEPDDHIAKRLERKAELLRSNREAVFRAEADTEQAQQETLALVVDHLQRCHAERYDLSGELPRPRGLTSSAFQDDDTPLVVAAQMIQEDLVLMRPGPEGYRLAAACLCFPSSWSLVQKFGQSMHDIHVGVPGFNGARMGHVVGRIFENLKTGQLIERYNWSIYDDPDLHHPQPKRLTTDAAEEDAALFGRLFLRVERQTLRRLEGTGDIVFTIKVHHDPMSALRAHPRSSELASGLRQQLLDLEPDQLAYKGLTEHQRRLADALQDLSAPTTVA</sequence>
<dbReference type="AlphaFoldDB" id="A0A944CDB1"/>
<protein>
    <submittedName>
        <fullName evidence="1">DUF3445 domain-containing protein</fullName>
    </submittedName>
</protein>
<dbReference type="Proteomes" id="UP000705379">
    <property type="component" value="Unassembled WGS sequence"/>
</dbReference>
<dbReference type="Pfam" id="PF11927">
    <property type="entry name" value="HODM_asu-like"/>
    <property type="match status" value="1"/>
</dbReference>
<proteinExistence type="predicted"/>